<evidence type="ECO:0000256" key="1">
    <source>
        <dbReference type="SAM" id="Phobius"/>
    </source>
</evidence>
<keyword evidence="1" id="KW-0812">Transmembrane</keyword>
<protein>
    <submittedName>
        <fullName evidence="2">Uncharacterized protein</fullName>
    </submittedName>
</protein>
<keyword evidence="3" id="KW-1185">Reference proteome</keyword>
<proteinExistence type="predicted"/>
<reference evidence="2 3" key="1">
    <citation type="submission" date="2024-04" db="EMBL/GenBank/DDBJ databases">
        <title>Draft genome sequence of Halopseudomonas sabulinigri NBRC 116187.</title>
        <authorList>
            <person name="Miyakawa T."/>
            <person name="Kusuya Y."/>
            <person name="Miura T."/>
        </authorList>
    </citation>
    <scope>NUCLEOTIDE SEQUENCE [LARGE SCALE GENOMIC DNA]</scope>
    <source>
        <strain evidence="2 3">4NH20-0042</strain>
    </source>
</reference>
<keyword evidence="1" id="KW-1133">Transmembrane helix</keyword>
<sequence>MHSSRKAEIWQLLLQIAAVLSATGSLFFWLFFFTLYWPYRYLFNEEGRYFDEDSVVVYHEHNGLTVVPALALLLMAILFTFRWWARRRVRKGGA</sequence>
<organism evidence="2 3">
    <name type="scientific">Halopseudomonas sabulinigri</name>
    <dbReference type="NCBI Taxonomy" id="472181"/>
    <lineage>
        <taxon>Bacteria</taxon>
        <taxon>Pseudomonadati</taxon>
        <taxon>Pseudomonadota</taxon>
        <taxon>Gammaproteobacteria</taxon>
        <taxon>Pseudomonadales</taxon>
        <taxon>Pseudomonadaceae</taxon>
        <taxon>Halopseudomonas</taxon>
    </lineage>
</organism>
<name>A0ABP9ZL72_9GAMM</name>
<gene>
    <name evidence="2" type="ORF">NBRC116187_05760</name>
</gene>
<keyword evidence="1" id="KW-0472">Membrane</keyword>
<evidence type="ECO:0000313" key="3">
    <source>
        <dbReference type="Proteomes" id="UP001486808"/>
    </source>
</evidence>
<dbReference type="Proteomes" id="UP001486808">
    <property type="component" value="Unassembled WGS sequence"/>
</dbReference>
<dbReference type="EMBL" id="BAABWD010000001">
    <property type="protein sequence ID" value="GAA6130216.1"/>
    <property type="molecule type" value="Genomic_DNA"/>
</dbReference>
<feature type="transmembrane region" description="Helical" evidence="1">
    <location>
        <begin position="12"/>
        <end position="37"/>
    </location>
</feature>
<feature type="transmembrane region" description="Helical" evidence="1">
    <location>
        <begin position="66"/>
        <end position="85"/>
    </location>
</feature>
<evidence type="ECO:0000313" key="2">
    <source>
        <dbReference type="EMBL" id="GAA6130216.1"/>
    </source>
</evidence>
<dbReference type="RefSeq" id="WP_353386300.1">
    <property type="nucleotide sequence ID" value="NZ_BAABWD010000001.1"/>
</dbReference>
<comment type="caution">
    <text evidence="2">The sequence shown here is derived from an EMBL/GenBank/DDBJ whole genome shotgun (WGS) entry which is preliminary data.</text>
</comment>
<accession>A0ABP9ZL72</accession>